<keyword evidence="7" id="KW-0997">Cell inner membrane</keyword>
<comment type="catalytic activity">
    <reaction evidence="7">
        <text>a peptidoglycan chain = a peptidoglycan chain with N-acetyl-1,6-anhydromuramyl-[peptide] at the reducing end + a peptidoglycan chain with N-acetylglucosamine at the non-reducing end.</text>
        <dbReference type="EC" id="4.2.2.29"/>
    </reaction>
</comment>
<dbReference type="HAMAP" id="MF_02065">
    <property type="entry name" value="MltG"/>
    <property type="match status" value="1"/>
</dbReference>
<keyword evidence="9" id="KW-1185">Reference proteome</keyword>
<keyword evidence="1 7" id="KW-1003">Cell membrane</keyword>
<dbReference type="EMBL" id="JACHOA010000001">
    <property type="protein sequence ID" value="MBB4612270.1"/>
    <property type="molecule type" value="Genomic_DNA"/>
</dbReference>
<dbReference type="AlphaFoldDB" id="A0A7W7A9N8"/>
<evidence type="ECO:0000256" key="2">
    <source>
        <dbReference type="ARBA" id="ARBA00022692"/>
    </source>
</evidence>
<dbReference type="GO" id="GO:0008932">
    <property type="term" value="F:lytic endotransglycosylase activity"/>
    <property type="evidence" value="ECO:0007669"/>
    <property type="project" value="UniProtKB-UniRule"/>
</dbReference>
<keyword evidence="6 7" id="KW-0961">Cell wall biogenesis/degradation</keyword>
<keyword evidence="5 7" id="KW-0456">Lyase</keyword>
<proteinExistence type="inferred from homology"/>
<dbReference type="Pfam" id="PF02618">
    <property type="entry name" value="YceG"/>
    <property type="match status" value="1"/>
</dbReference>
<evidence type="ECO:0000256" key="3">
    <source>
        <dbReference type="ARBA" id="ARBA00022989"/>
    </source>
</evidence>
<keyword evidence="3 7" id="KW-1133">Transmembrane helix</keyword>
<accession>A0A7W7A9N8</accession>
<dbReference type="EC" id="4.2.2.29" evidence="7"/>
<organism evidence="8 9">
    <name type="scientific">Novosphingobium taihuense</name>
    <dbReference type="NCBI Taxonomy" id="260085"/>
    <lineage>
        <taxon>Bacteria</taxon>
        <taxon>Pseudomonadati</taxon>
        <taxon>Pseudomonadota</taxon>
        <taxon>Alphaproteobacteria</taxon>
        <taxon>Sphingomonadales</taxon>
        <taxon>Sphingomonadaceae</taxon>
        <taxon>Novosphingobium</taxon>
    </lineage>
</organism>
<dbReference type="NCBIfam" id="TIGR00247">
    <property type="entry name" value="endolytic transglycosylase MltG"/>
    <property type="match status" value="1"/>
</dbReference>
<sequence length="325" mass="35063">MARRRRSRLPLFAAVFVLLAAAAWLIGGWYSAGPLKEQIEFDVGEGEGLGALADDLQAQGAIGSATVFKLRARLLGGGTEVKAGSFLIPKRASEATVLEILKGDKVIRRLITIPEGMPSVLVAERLAANKDLTGTISAPEEGSVLPDSYDWQKGEPRAAVLKRMQAAMDKALAELWAKRSPRTVAKTPQEALILASIVEKETGKPAERRMVAGLYSNRVRKGMLLQADPTIIYPITKGKPLGRRIRQSEIQAVNGYNTYTMVGLPKGPITNPGRDSIAAVLDPAETEALFMVADGTGGHVFADTLEQHNANVSKWFAIRKARGEL</sequence>
<comment type="similarity">
    <text evidence="7">Belongs to the transglycosylase MltG family.</text>
</comment>
<dbReference type="RefSeq" id="WP_144901874.1">
    <property type="nucleotide sequence ID" value="NZ_JACHOA010000001.1"/>
</dbReference>
<evidence type="ECO:0000313" key="9">
    <source>
        <dbReference type="Proteomes" id="UP000538566"/>
    </source>
</evidence>
<evidence type="ECO:0000256" key="4">
    <source>
        <dbReference type="ARBA" id="ARBA00023136"/>
    </source>
</evidence>
<evidence type="ECO:0000313" key="8">
    <source>
        <dbReference type="EMBL" id="MBB4612270.1"/>
    </source>
</evidence>
<dbReference type="CDD" id="cd08010">
    <property type="entry name" value="MltG_like"/>
    <property type="match status" value="1"/>
</dbReference>
<keyword evidence="4 7" id="KW-0472">Membrane</keyword>
<dbReference type="GO" id="GO:0009252">
    <property type="term" value="P:peptidoglycan biosynthetic process"/>
    <property type="evidence" value="ECO:0007669"/>
    <property type="project" value="UniProtKB-UniRule"/>
</dbReference>
<evidence type="ECO:0000256" key="6">
    <source>
        <dbReference type="ARBA" id="ARBA00023316"/>
    </source>
</evidence>
<dbReference type="GO" id="GO:0005886">
    <property type="term" value="C:plasma membrane"/>
    <property type="evidence" value="ECO:0007669"/>
    <property type="project" value="UniProtKB-UniRule"/>
</dbReference>
<comment type="function">
    <text evidence="7">Functions as a peptidoglycan terminase that cleaves nascent peptidoglycan strands endolytically to terminate their elongation.</text>
</comment>
<dbReference type="Gene3D" id="3.30.1490.480">
    <property type="entry name" value="Endolytic murein transglycosylase"/>
    <property type="match status" value="1"/>
</dbReference>
<protein>
    <recommendedName>
        <fullName evidence="7">Endolytic murein transglycosylase</fullName>
        <ecNumber evidence="7">4.2.2.29</ecNumber>
    </recommendedName>
    <alternativeName>
        <fullName evidence="7">Peptidoglycan lytic transglycosylase</fullName>
    </alternativeName>
    <alternativeName>
        <fullName evidence="7">Peptidoglycan polymerization terminase</fullName>
    </alternativeName>
</protein>
<evidence type="ECO:0000256" key="7">
    <source>
        <dbReference type="HAMAP-Rule" id="MF_02065"/>
    </source>
</evidence>
<keyword evidence="2 7" id="KW-0812">Transmembrane</keyword>
<dbReference type="GO" id="GO:0071555">
    <property type="term" value="P:cell wall organization"/>
    <property type="evidence" value="ECO:0007669"/>
    <property type="project" value="UniProtKB-KW"/>
</dbReference>
<name>A0A7W7A9N8_9SPHN</name>
<feature type="site" description="Important for catalytic activity" evidence="7">
    <location>
        <position position="201"/>
    </location>
</feature>
<evidence type="ECO:0000256" key="5">
    <source>
        <dbReference type="ARBA" id="ARBA00023239"/>
    </source>
</evidence>
<gene>
    <name evidence="7" type="primary">mltG</name>
    <name evidence="8" type="ORF">GGR37_000516</name>
</gene>
<reference evidence="8 9" key="1">
    <citation type="submission" date="2020-08" db="EMBL/GenBank/DDBJ databases">
        <title>Genomic Encyclopedia of Type Strains, Phase IV (KMG-IV): sequencing the most valuable type-strain genomes for metagenomic binning, comparative biology and taxonomic classification.</title>
        <authorList>
            <person name="Goeker M."/>
        </authorList>
    </citation>
    <scope>NUCLEOTIDE SEQUENCE [LARGE SCALE GENOMIC DNA]</scope>
    <source>
        <strain evidence="8 9">DSM 17507</strain>
    </source>
</reference>
<comment type="caution">
    <text evidence="8">The sequence shown here is derived from an EMBL/GenBank/DDBJ whole genome shotgun (WGS) entry which is preliminary data.</text>
</comment>
<dbReference type="PANTHER" id="PTHR30518:SF2">
    <property type="entry name" value="ENDOLYTIC MUREIN TRANSGLYCOSYLASE"/>
    <property type="match status" value="1"/>
</dbReference>
<dbReference type="OrthoDB" id="9814591at2"/>
<dbReference type="InterPro" id="IPR003770">
    <property type="entry name" value="MLTG-like"/>
</dbReference>
<evidence type="ECO:0000256" key="1">
    <source>
        <dbReference type="ARBA" id="ARBA00022475"/>
    </source>
</evidence>
<dbReference type="PANTHER" id="PTHR30518">
    <property type="entry name" value="ENDOLYTIC MUREIN TRANSGLYCOSYLASE"/>
    <property type="match status" value="1"/>
</dbReference>
<dbReference type="Gene3D" id="3.30.160.60">
    <property type="entry name" value="Classic Zinc Finger"/>
    <property type="match status" value="1"/>
</dbReference>
<dbReference type="Proteomes" id="UP000538566">
    <property type="component" value="Unassembled WGS sequence"/>
</dbReference>